<comment type="similarity">
    <text evidence="1">Belongs to the 4-hydroxybenzoyl-CoA thioesterase family.</text>
</comment>
<name>A0AAN8ZF43_9MAGN</name>
<accession>A0AAN8ZF43</accession>
<dbReference type="SUPFAM" id="SSF54637">
    <property type="entry name" value="Thioesterase/thiol ester dehydrase-isomerase"/>
    <property type="match status" value="1"/>
</dbReference>
<dbReference type="InterPro" id="IPR029069">
    <property type="entry name" value="HotDog_dom_sf"/>
</dbReference>
<evidence type="ECO:0000313" key="4">
    <source>
        <dbReference type="Proteomes" id="UP001370490"/>
    </source>
</evidence>
<dbReference type="Proteomes" id="UP001370490">
    <property type="component" value="Unassembled WGS sequence"/>
</dbReference>
<evidence type="ECO:0000256" key="2">
    <source>
        <dbReference type="ARBA" id="ARBA00022801"/>
    </source>
</evidence>
<dbReference type="EMBL" id="JBAMMX010000011">
    <property type="protein sequence ID" value="KAK6931518.1"/>
    <property type="molecule type" value="Genomic_DNA"/>
</dbReference>
<dbReference type="GO" id="GO:0009507">
    <property type="term" value="C:chloroplast"/>
    <property type="evidence" value="ECO:0007669"/>
    <property type="project" value="TreeGrafter"/>
</dbReference>
<evidence type="ECO:0000313" key="3">
    <source>
        <dbReference type="EMBL" id="KAK6931518.1"/>
    </source>
</evidence>
<gene>
    <name evidence="3" type="ORF">RJ641_003311</name>
</gene>
<dbReference type="AlphaFoldDB" id="A0AAN8ZF43"/>
<evidence type="ECO:0000256" key="1">
    <source>
        <dbReference type="ARBA" id="ARBA00005953"/>
    </source>
</evidence>
<dbReference type="PANTHER" id="PTHR31793">
    <property type="entry name" value="4-HYDROXYBENZOYL-COA THIOESTERASE FAMILY MEMBER"/>
    <property type="match status" value="1"/>
</dbReference>
<protein>
    <submittedName>
        <fullName evidence="3">Uncharacterized protein</fullName>
    </submittedName>
</protein>
<proteinExistence type="inferred from homology"/>
<reference evidence="3 4" key="1">
    <citation type="submission" date="2023-12" db="EMBL/GenBank/DDBJ databases">
        <title>A high-quality genome assembly for Dillenia turbinata (Dilleniales).</title>
        <authorList>
            <person name="Chanderbali A."/>
        </authorList>
    </citation>
    <scope>NUCLEOTIDE SEQUENCE [LARGE SCALE GENOMIC DNA]</scope>
    <source>
        <strain evidence="3">LSX21</strain>
        <tissue evidence="3">Leaf</tissue>
    </source>
</reference>
<dbReference type="GO" id="GO:0016297">
    <property type="term" value="F:fatty acyl-[ACP] hydrolase activity"/>
    <property type="evidence" value="ECO:0007669"/>
    <property type="project" value="TreeGrafter"/>
</dbReference>
<dbReference type="Gene3D" id="3.10.129.10">
    <property type="entry name" value="Hotdog Thioesterase"/>
    <property type="match status" value="1"/>
</dbReference>
<dbReference type="InterPro" id="IPR050563">
    <property type="entry name" value="4-hydroxybenzoyl-CoA_TE"/>
</dbReference>
<keyword evidence="2" id="KW-0378">Hydrolase</keyword>
<keyword evidence="4" id="KW-1185">Reference proteome</keyword>
<organism evidence="3 4">
    <name type="scientific">Dillenia turbinata</name>
    <dbReference type="NCBI Taxonomy" id="194707"/>
    <lineage>
        <taxon>Eukaryota</taxon>
        <taxon>Viridiplantae</taxon>
        <taxon>Streptophyta</taxon>
        <taxon>Embryophyta</taxon>
        <taxon>Tracheophyta</taxon>
        <taxon>Spermatophyta</taxon>
        <taxon>Magnoliopsida</taxon>
        <taxon>eudicotyledons</taxon>
        <taxon>Gunneridae</taxon>
        <taxon>Pentapetalae</taxon>
        <taxon>Dilleniales</taxon>
        <taxon>Dilleniaceae</taxon>
        <taxon>Dillenia</taxon>
    </lineage>
</organism>
<sequence length="185" mass="20678">MPNGFPNFMDFNAKQRRNCIEGRVSRFCSPFPNSSRRQMSQARAVVTRSHVSSPPNPRAISARLHLSASSSLYLRLSVTPAHLRSLPIARISARHELLGKIGINPDEVVRTGEALALTELTLKFLAALRAKFVVKVRISELSGARVCFKNFIFKLPNLEPILDAPGIAVWLDENYRPICVLQMLD</sequence>
<dbReference type="PANTHER" id="PTHR31793:SF27">
    <property type="entry name" value="NOVEL THIOESTERASE SUPERFAMILY DOMAIN AND SAPOSIN A-TYPE DOMAIN CONTAINING PROTEIN (0610012H03RIK)"/>
    <property type="match status" value="1"/>
</dbReference>
<comment type="caution">
    <text evidence="3">The sequence shown here is derived from an EMBL/GenBank/DDBJ whole genome shotgun (WGS) entry which is preliminary data.</text>
</comment>